<dbReference type="OrthoDB" id="75202at2157"/>
<reference evidence="2 4" key="1">
    <citation type="journal article" date="2016" name="Genome Announc.">
        <title>Draft Genome Sequence of the Rumen Methanogen Methanobrevibacter olleyae YLM1.</title>
        <authorList>
            <person name="Kelly W.J."/>
            <person name="Li D."/>
            <person name="Lambie S.C."/>
            <person name="Cox F."/>
            <person name="Attwood G.T."/>
            <person name="Altermann E."/>
            <person name="Leahy S.C."/>
        </authorList>
    </citation>
    <scope>NUCLEOTIDE SEQUENCE [LARGE SCALE GENOMIC DNA]</scope>
    <source>
        <strain evidence="2 4">YLM1</strain>
    </source>
</reference>
<evidence type="ECO:0008006" key="6">
    <source>
        <dbReference type="Google" id="ProtNLM"/>
    </source>
</evidence>
<dbReference type="AlphaFoldDB" id="A0A126QZA8"/>
<reference evidence="3" key="4">
    <citation type="submission" date="2016-10" db="EMBL/GenBank/DDBJ databases">
        <authorList>
            <person name="de Groot N.N."/>
        </authorList>
    </citation>
    <scope>NUCLEOTIDE SEQUENCE [LARGE SCALE GENOMIC DNA]</scope>
    <source>
        <strain evidence="3">DSM 16632</strain>
    </source>
</reference>
<gene>
    <name evidence="3" type="ORF">SAMN02910297_01104</name>
    <name evidence="2" type="ORF">YLM1_0570</name>
</gene>
<sequence length="277" mass="31018">MDNEDKKSKKKSKKPSKNLLYFLIILIVILAEGFILCYDYATSEDSLLQYISDDYPILNNVLKYIPTDLTNSNSTDLSTSQKPIKTIGKNSIGTVTLEGPYGNNKSSVKIAYILGQHPRESNAHDAIYKSLLNSSDYLNYSYYVYRINVSAESEDFEESRMNGQLLAQNFVVNDVVKNNYNLAIDIHSSNGGYVQDPYIFAPISTDLVAYDSANNITKTLKNIIYYEPASYSSPQYSTIPIDEGGVPAIVFEMRGNPDYSLETGANQFIHAVDKLIL</sequence>
<dbReference type="PATRIC" id="fig|294671.3.peg.592"/>
<organism evidence="2 4">
    <name type="scientific">Methanobrevibacter olleyae</name>
    <dbReference type="NCBI Taxonomy" id="294671"/>
    <lineage>
        <taxon>Archaea</taxon>
        <taxon>Methanobacteriati</taxon>
        <taxon>Methanobacteriota</taxon>
        <taxon>Methanomada group</taxon>
        <taxon>Methanobacteria</taxon>
        <taxon>Methanobacteriales</taxon>
        <taxon>Methanobacteriaceae</taxon>
        <taxon>Methanobrevibacter</taxon>
    </lineage>
</organism>
<accession>A0A126QZA8</accession>
<evidence type="ECO:0000313" key="3">
    <source>
        <dbReference type="EMBL" id="SFL51465.1"/>
    </source>
</evidence>
<evidence type="ECO:0000313" key="5">
    <source>
        <dbReference type="Proteomes" id="UP000183442"/>
    </source>
</evidence>
<dbReference type="Proteomes" id="UP000183442">
    <property type="component" value="Unassembled WGS sequence"/>
</dbReference>
<feature type="transmembrane region" description="Helical" evidence="1">
    <location>
        <begin position="20"/>
        <end position="41"/>
    </location>
</feature>
<dbReference type="STRING" id="294671.YLM1_0570"/>
<evidence type="ECO:0000313" key="2">
    <source>
        <dbReference type="EMBL" id="AMK15127.1"/>
    </source>
</evidence>
<dbReference type="Proteomes" id="UP000066376">
    <property type="component" value="Chromosome"/>
</dbReference>
<dbReference type="EMBL" id="FOTL01000016">
    <property type="protein sequence ID" value="SFL51465.1"/>
    <property type="molecule type" value="Genomic_DNA"/>
</dbReference>
<evidence type="ECO:0000256" key="1">
    <source>
        <dbReference type="SAM" id="Phobius"/>
    </source>
</evidence>
<protein>
    <recommendedName>
        <fullName evidence="6">Adhesin-like protein</fullName>
    </recommendedName>
</protein>
<reference evidence="5" key="3">
    <citation type="submission" date="2016-10" db="EMBL/GenBank/DDBJ databases">
        <authorList>
            <person name="Varghese N."/>
        </authorList>
    </citation>
    <scope>NUCLEOTIDE SEQUENCE [LARGE SCALE GENOMIC DNA]</scope>
    <source>
        <strain evidence="5">DSM 16632</strain>
    </source>
</reference>
<dbReference type="RefSeq" id="WP_067146109.1">
    <property type="nucleotide sequence ID" value="NZ_CP014265.1"/>
</dbReference>
<reference evidence="4" key="2">
    <citation type="submission" date="2016-02" db="EMBL/GenBank/DDBJ databases">
        <title>The draft genome sequence of the rumen methanogen Methanobrevibacter olleyae YLM1.</title>
        <authorList>
            <consortium name="New Zealand Agricultural Greenhouse Gas Research Centre/Pastoral Greenhouse Gas Research Consortium"/>
            <person name="Kelly W.J."/>
            <person name="Li D."/>
            <person name="Lambie S.C."/>
            <person name="Attwood G.T."/>
            <person name="Altermann E."/>
            <person name="Leahy S.C."/>
        </authorList>
    </citation>
    <scope>NUCLEOTIDE SEQUENCE [LARGE SCALE GENOMIC DNA]</scope>
    <source>
        <strain evidence="4">YLM1</strain>
    </source>
</reference>
<dbReference type="KEGG" id="mol:YLM1_0570"/>
<dbReference type="GeneID" id="28488867"/>
<evidence type="ECO:0000313" key="4">
    <source>
        <dbReference type="Proteomes" id="UP000066376"/>
    </source>
</evidence>
<dbReference type="EMBL" id="CP014265">
    <property type="protein sequence ID" value="AMK15127.1"/>
    <property type="molecule type" value="Genomic_DNA"/>
</dbReference>
<proteinExistence type="predicted"/>
<name>A0A126QZA8_METOL</name>
<keyword evidence="1" id="KW-1133">Transmembrane helix</keyword>
<keyword evidence="1" id="KW-0812">Transmembrane</keyword>
<keyword evidence="1" id="KW-0472">Membrane</keyword>
<keyword evidence="4" id="KW-1185">Reference proteome</keyword>